<proteinExistence type="inferred from homology"/>
<evidence type="ECO:0000259" key="4">
    <source>
        <dbReference type="PROSITE" id="PS01031"/>
    </source>
</evidence>
<dbReference type="InterPro" id="IPR002068">
    <property type="entry name" value="A-crystallin/Hsp20_dom"/>
</dbReference>
<reference evidence="5 6" key="1">
    <citation type="submission" date="2019-10" db="EMBL/GenBank/DDBJ databases">
        <title>Isolation and characterization of Methanoculleus sp. Wushi-C6 from a hot spring well.</title>
        <authorList>
            <person name="Chen S.-C."/>
            <person name="Lan Z.-H."/>
            <person name="You Y.-T."/>
            <person name="Lai M.-C."/>
        </authorList>
    </citation>
    <scope>NUCLEOTIDE SEQUENCE [LARGE SCALE GENOMIC DNA]</scope>
    <source>
        <strain evidence="5 6">Wushi-C6</strain>
    </source>
</reference>
<keyword evidence="6" id="KW-1185">Reference proteome</keyword>
<evidence type="ECO:0000256" key="1">
    <source>
        <dbReference type="PROSITE-ProRule" id="PRU00285"/>
    </source>
</evidence>
<gene>
    <name evidence="5" type="ORF">F8E02_00960</name>
</gene>
<feature type="region of interest" description="Disordered" evidence="3">
    <location>
        <begin position="1"/>
        <end position="43"/>
    </location>
</feature>
<feature type="compositionally biased region" description="Basic and acidic residues" evidence="3">
    <location>
        <begin position="14"/>
        <end position="25"/>
    </location>
</feature>
<dbReference type="Proteomes" id="UP001281203">
    <property type="component" value="Unassembled WGS sequence"/>
</dbReference>
<feature type="domain" description="SHSP" evidence="4">
    <location>
        <begin position="44"/>
        <end position="158"/>
    </location>
</feature>
<dbReference type="Gene3D" id="2.60.40.790">
    <property type="match status" value="1"/>
</dbReference>
<dbReference type="SUPFAM" id="SSF49764">
    <property type="entry name" value="HSP20-like chaperones"/>
    <property type="match status" value="1"/>
</dbReference>
<dbReference type="CDD" id="cd06464">
    <property type="entry name" value="ACD_sHsps-like"/>
    <property type="match status" value="1"/>
</dbReference>
<accession>A0ABU3WXT4</accession>
<name>A0ABU3WXT4_9EURY</name>
<comment type="caution">
    <text evidence="5">The sequence shown here is derived from an EMBL/GenBank/DDBJ whole genome shotgun (WGS) entry which is preliminary data.</text>
</comment>
<dbReference type="PROSITE" id="PS01031">
    <property type="entry name" value="SHSP"/>
    <property type="match status" value="1"/>
</dbReference>
<protein>
    <submittedName>
        <fullName evidence="5">Hsp20/alpha crystallin family protein</fullName>
    </submittedName>
</protein>
<dbReference type="EMBL" id="WBKO01000001">
    <property type="protein sequence ID" value="MDV2480596.1"/>
    <property type="molecule type" value="Genomic_DNA"/>
</dbReference>
<evidence type="ECO:0000313" key="6">
    <source>
        <dbReference type="Proteomes" id="UP001281203"/>
    </source>
</evidence>
<evidence type="ECO:0000313" key="5">
    <source>
        <dbReference type="EMBL" id="MDV2480596.1"/>
    </source>
</evidence>
<dbReference type="Pfam" id="PF00011">
    <property type="entry name" value="HSP20"/>
    <property type="match status" value="1"/>
</dbReference>
<dbReference type="InterPro" id="IPR008978">
    <property type="entry name" value="HSP20-like_chaperone"/>
</dbReference>
<organism evidence="5 6">
    <name type="scientific">Methanoculleus caldifontis</name>
    <dbReference type="NCBI Taxonomy" id="2651577"/>
    <lineage>
        <taxon>Archaea</taxon>
        <taxon>Methanobacteriati</taxon>
        <taxon>Methanobacteriota</taxon>
        <taxon>Stenosarchaea group</taxon>
        <taxon>Methanomicrobia</taxon>
        <taxon>Methanomicrobiales</taxon>
        <taxon>Methanomicrobiaceae</taxon>
        <taxon>Methanoculleus</taxon>
    </lineage>
</organism>
<sequence>MTGREDDPAGFGRRGTDERASDPNTRDIPAGRPPPLARGGSHDFPGLAADFRVDILDHENEVIVVAELPGAEKDAIAITLLNPQTIRITARRGGPAGEESGNYAIHERGNGILSRLIRLPASVVSEGAVTGFKNGVLEVRLAKMRRRSEPGGREIPIT</sequence>
<dbReference type="RefSeq" id="WP_317063564.1">
    <property type="nucleotide sequence ID" value="NZ_WBKO01000001.1"/>
</dbReference>
<evidence type="ECO:0000256" key="2">
    <source>
        <dbReference type="RuleBase" id="RU003616"/>
    </source>
</evidence>
<comment type="similarity">
    <text evidence="1 2">Belongs to the small heat shock protein (HSP20) family.</text>
</comment>
<evidence type="ECO:0000256" key="3">
    <source>
        <dbReference type="SAM" id="MobiDB-lite"/>
    </source>
</evidence>